<organism evidence="2 3">
    <name type="scientific">Nocardioides caeni</name>
    <dbReference type="NCBI Taxonomy" id="574700"/>
    <lineage>
        <taxon>Bacteria</taxon>
        <taxon>Bacillati</taxon>
        <taxon>Actinomycetota</taxon>
        <taxon>Actinomycetes</taxon>
        <taxon>Propionibacteriales</taxon>
        <taxon>Nocardioidaceae</taxon>
        <taxon>Nocardioides</taxon>
    </lineage>
</organism>
<evidence type="ECO:0000313" key="3">
    <source>
        <dbReference type="Proteomes" id="UP000307087"/>
    </source>
</evidence>
<reference evidence="2 3" key="1">
    <citation type="journal article" date="2009" name="Int. J. Syst. Evol. Microbiol.">
        <title>Nocardioides caeni sp. nov., isolated from wastewater.</title>
        <authorList>
            <person name="Yoon J.H."/>
            <person name="Kang S.J."/>
            <person name="Park S."/>
            <person name="Kim W."/>
            <person name="Oh T.K."/>
        </authorList>
    </citation>
    <scope>NUCLEOTIDE SEQUENCE [LARGE SCALE GENOMIC DNA]</scope>
    <source>
        <strain evidence="2 3">DSM 23134</strain>
    </source>
</reference>
<name>A0A4S8NN75_9ACTN</name>
<sequence length="610" mass="61996">MTTILNGRHARRGLAGVAAAALAGAALASTPAPARAGQTGDVDGTATASWAVSELARHYRMGLASLRTETGDGATCVDANPDALAMPTPQPRCSTIDWADGEGGVDPVTGVTTLSYDGHFTIWASTGNQWVRIADPEFTFDSTGTGSVTAEVSYGTTTASTWVEPPVAKPGNGEHPGGAPTRVEIVDLLANPNPTPGDASYDDYPYANGFSTTVDEGTTTFANLRGLWAPELVTHLAGPDGVADGQGPGASSDGFVYHTTFQNLVDGSSRVRYPAPFTLTAEVAAAQTAVSLSTDSTGINVGVEGTGFLKTAPGVYVSLREYAAGDPAYTGGSVGDMDGPTAWVGTAPGDLTGTPAANAIIGDDGAFSTSIHLGLDDLAALDAEKLYSVVTRKAHGQGTIPANASQVTETPVDASELIALRDSKSTTGSALTAPVATYGAPATVTVDVAQGGGTVSLAGIGNTPRTADVVDGTATFALPATLAVGTYPLTATTSGDDATWGTTAAGSLVVKKTTSRFTVLKAGPVPTTKRTGRARVTLATGSGHKVAARAILTLKKGKVTRKVAVNLRNGTALVNLPKLAKGNWSAIVTWTGNANVARPAYRKIVLRVTR</sequence>
<proteinExistence type="predicted"/>
<dbReference type="EMBL" id="STGW01000002">
    <property type="protein sequence ID" value="THV17931.1"/>
    <property type="molecule type" value="Genomic_DNA"/>
</dbReference>
<dbReference type="OrthoDB" id="3778029at2"/>
<accession>A0A4S8NN75</accession>
<evidence type="ECO:0000313" key="2">
    <source>
        <dbReference type="EMBL" id="THV17931.1"/>
    </source>
</evidence>
<feature type="chain" id="PRO_5039342235" description="Bacterial Ig-like domain-containing protein" evidence="1">
    <location>
        <begin position="29"/>
        <end position="610"/>
    </location>
</feature>
<protein>
    <recommendedName>
        <fullName evidence="4">Bacterial Ig-like domain-containing protein</fullName>
    </recommendedName>
</protein>
<comment type="caution">
    <text evidence="2">The sequence shown here is derived from an EMBL/GenBank/DDBJ whole genome shotgun (WGS) entry which is preliminary data.</text>
</comment>
<dbReference type="InterPro" id="IPR006311">
    <property type="entry name" value="TAT_signal"/>
</dbReference>
<keyword evidence="1" id="KW-0732">Signal</keyword>
<dbReference type="Proteomes" id="UP000307087">
    <property type="component" value="Unassembled WGS sequence"/>
</dbReference>
<evidence type="ECO:0000256" key="1">
    <source>
        <dbReference type="SAM" id="SignalP"/>
    </source>
</evidence>
<keyword evidence="3" id="KW-1185">Reference proteome</keyword>
<dbReference type="RefSeq" id="WP_136561866.1">
    <property type="nucleotide sequence ID" value="NZ_BAABLS010000001.1"/>
</dbReference>
<evidence type="ECO:0008006" key="4">
    <source>
        <dbReference type="Google" id="ProtNLM"/>
    </source>
</evidence>
<dbReference type="PROSITE" id="PS51318">
    <property type="entry name" value="TAT"/>
    <property type="match status" value="1"/>
</dbReference>
<dbReference type="AlphaFoldDB" id="A0A4S8NN75"/>
<gene>
    <name evidence="2" type="ORF">E9934_05615</name>
</gene>
<feature type="signal peptide" evidence="1">
    <location>
        <begin position="1"/>
        <end position="28"/>
    </location>
</feature>